<dbReference type="SUPFAM" id="SSF54373">
    <property type="entry name" value="FAD-linked reductases, C-terminal domain"/>
    <property type="match status" value="1"/>
</dbReference>
<evidence type="ECO:0000256" key="4">
    <source>
        <dbReference type="ARBA" id="ARBA00012867"/>
    </source>
</evidence>
<proteinExistence type="inferred from homology"/>
<dbReference type="Gene3D" id="3.50.50.60">
    <property type="entry name" value="FAD/NAD(P)-binding domain"/>
    <property type="match status" value="1"/>
</dbReference>
<dbReference type="RefSeq" id="XP_058312047.1">
    <property type="nucleotide sequence ID" value="XM_058449703.1"/>
</dbReference>
<dbReference type="GO" id="GO:0004729">
    <property type="term" value="F:oxygen-dependent protoporphyrinogen oxidase activity"/>
    <property type="evidence" value="ECO:0007669"/>
    <property type="project" value="UniProtKB-UniRule"/>
</dbReference>
<reference evidence="13" key="1">
    <citation type="submission" date="2022-12" db="EMBL/GenBank/DDBJ databases">
        <authorList>
            <person name="Petersen C."/>
        </authorList>
    </citation>
    <scope>NUCLEOTIDE SEQUENCE</scope>
    <source>
        <strain evidence="13">IBT 15544</strain>
    </source>
</reference>
<dbReference type="PANTHER" id="PTHR42923">
    <property type="entry name" value="PROTOPORPHYRINOGEN OXIDASE"/>
    <property type="match status" value="1"/>
</dbReference>
<reference evidence="13" key="2">
    <citation type="journal article" date="2023" name="IMA Fungus">
        <title>Comparative genomic study of the Penicillium genus elucidates a diverse pangenome and 15 lateral gene transfer events.</title>
        <authorList>
            <person name="Petersen C."/>
            <person name="Sorensen T."/>
            <person name="Nielsen M.R."/>
            <person name="Sondergaard T.E."/>
            <person name="Sorensen J.L."/>
            <person name="Fitzpatrick D.A."/>
            <person name="Frisvad J.C."/>
            <person name="Nielsen K.L."/>
        </authorList>
    </citation>
    <scope>NUCLEOTIDE SEQUENCE</scope>
    <source>
        <strain evidence="13">IBT 15544</strain>
    </source>
</reference>
<evidence type="ECO:0000256" key="1">
    <source>
        <dbReference type="ARBA" id="ARBA00002600"/>
    </source>
</evidence>
<keyword evidence="7 11" id="KW-0560">Oxidoreductase</keyword>
<evidence type="ECO:0000256" key="7">
    <source>
        <dbReference type="ARBA" id="ARBA00023002"/>
    </source>
</evidence>
<keyword evidence="8 11" id="KW-0350">Heme biosynthesis</keyword>
<evidence type="ECO:0000256" key="10">
    <source>
        <dbReference type="ARBA" id="ARBA00047554"/>
    </source>
</evidence>
<comment type="cofactor">
    <cofactor evidence="11">
        <name>FAD</name>
        <dbReference type="ChEBI" id="CHEBI:57692"/>
    </cofactor>
    <text evidence="11">Binds 1 FAD per subunit.</text>
</comment>
<protein>
    <recommendedName>
        <fullName evidence="4 11">Protoporphyrinogen oxidase</fullName>
        <ecNumber evidence="4 11">1.3.3.4</ecNumber>
    </recommendedName>
</protein>
<keyword evidence="9 11" id="KW-0627">Porphyrin biosynthesis</keyword>
<evidence type="ECO:0000256" key="8">
    <source>
        <dbReference type="ARBA" id="ARBA00023133"/>
    </source>
</evidence>
<dbReference type="EC" id="1.3.3.4" evidence="4 11"/>
<dbReference type="GO" id="GO:0006782">
    <property type="term" value="P:protoporphyrinogen IX biosynthetic process"/>
    <property type="evidence" value="ECO:0007669"/>
    <property type="project" value="UniProtKB-UniRule"/>
</dbReference>
<dbReference type="NCBIfam" id="TIGR00562">
    <property type="entry name" value="proto_IX_ox"/>
    <property type="match status" value="1"/>
</dbReference>
<keyword evidence="6 11" id="KW-0274">FAD</keyword>
<dbReference type="SUPFAM" id="SSF51905">
    <property type="entry name" value="FAD/NAD(P)-binding domain"/>
    <property type="match status" value="1"/>
</dbReference>
<dbReference type="PANTHER" id="PTHR42923:SF3">
    <property type="entry name" value="PROTOPORPHYRINOGEN OXIDASE"/>
    <property type="match status" value="1"/>
</dbReference>
<dbReference type="InterPro" id="IPR004572">
    <property type="entry name" value="Protoporphyrinogen_oxidase"/>
</dbReference>
<dbReference type="GeneID" id="83177004"/>
<comment type="pathway">
    <text evidence="2 11">Porphyrin-containing compound metabolism; protoporphyrin-IX biosynthesis; protoporphyrin-IX from protoporphyrinogen-IX: step 1/1.</text>
</comment>
<dbReference type="AlphaFoldDB" id="A0A9W9NC66"/>
<evidence type="ECO:0000256" key="6">
    <source>
        <dbReference type="ARBA" id="ARBA00022827"/>
    </source>
</evidence>
<evidence type="ECO:0000313" key="13">
    <source>
        <dbReference type="EMBL" id="KAJ5216234.1"/>
    </source>
</evidence>
<keyword evidence="5 11" id="KW-0285">Flavoprotein</keyword>
<evidence type="ECO:0000256" key="9">
    <source>
        <dbReference type="ARBA" id="ARBA00023244"/>
    </source>
</evidence>
<organism evidence="13 14">
    <name type="scientific">Penicillium cinerascens</name>
    <dbReference type="NCBI Taxonomy" id="70096"/>
    <lineage>
        <taxon>Eukaryota</taxon>
        <taxon>Fungi</taxon>
        <taxon>Dikarya</taxon>
        <taxon>Ascomycota</taxon>
        <taxon>Pezizomycotina</taxon>
        <taxon>Eurotiomycetes</taxon>
        <taxon>Eurotiomycetidae</taxon>
        <taxon>Eurotiales</taxon>
        <taxon>Aspergillaceae</taxon>
        <taxon>Penicillium</taxon>
    </lineage>
</organism>
<evidence type="ECO:0000256" key="5">
    <source>
        <dbReference type="ARBA" id="ARBA00022630"/>
    </source>
</evidence>
<feature type="domain" description="Amine oxidase" evidence="12">
    <location>
        <begin position="55"/>
        <end position="557"/>
    </location>
</feature>
<evidence type="ECO:0000256" key="3">
    <source>
        <dbReference type="ARBA" id="ARBA00010551"/>
    </source>
</evidence>
<comment type="subcellular location">
    <subcellularLocation>
        <location evidence="11">Mitochondrion inner membrane</location>
    </subcellularLocation>
</comment>
<dbReference type="InterPro" id="IPR050464">
    <property type="entry name" value="Zeta_carotene_desat/Oxidored"/>
</dbReference>
<dbReference type="EMBL" id="JAPQKR010000005">
    <property type="protein sequence ID" value="KAJ5216234.1"/>
    <property type="molecule type" value="Genomic_DNA"/>
</dbReference>
<evidence type="ECO:0000259" key="12">
    <source>
        <dbReference type="Pfam" id="PF01593"/>
    </source>
</evidence>
<keyword evidence="14" id="KW-1185">Reference proteome</keyword>
<gene>
    <name evidence="13" type="ORF">N7498_002641</name>
</gene>
<dbReference type="Proteomes" id="UP001150904">
    <property type="component" value="Unassembled WGS sequence"/>
</dbReference>
<dbReference type="GO" id="GO:0005743">
    <property type="term" value="C:mitochondrial inner membrane"/>
    <property type="evidence" value="ECO:0007669"/>
    <property type="project" value="UniProtKB-SubCell"/>
</dbReference>
<dbReference type="InterPro" id="IPR036188">
    <property type="entry name" value="FAD/NAD-bd_sf"/>
</dbReference>
<dbReference type="OrthoDB" id="438553at2759"/>
<dbReference type="InterPro" id="IPR002937">
    <property type="entry name" value="Amino_oxidase"/>
</dbReference>
<evidence type="ECO:0000313" key="14">
    <source>
        <dbReference type="Proteomes" id="UP001150904"/>
    </source>
</evidence>
<comment type="catalytic activity">
    <reaction evidence="10 11">
        <text>protoporphyrinogen IX + 3 O2 = protoporphyrin IX + 3 H2O2</text>
        <dbReference type="Rhea" id="RHEA:25576"/>
        <dbReference type="ChEBI" id="CHEBI:15379"/>
        <dbReference type="ChEBI" id="CHEBI:16240"/>
        <dbReference type="ChEBI" id="CHEBI:57306"/>
        <dbReference type="ChEBI" id="CHEBI:57307"/>
        <dbReference type="EC" id="1.3.3.4"/>
    </reaction>
</comment>
<comment type="similarity">
    <text evidence="3 11">Belongs to the protoporphyrinogen/coproporphyrinogen oxidase family. Protoporphyrinogen oxidase subfamily.</text>
</comment>
<sequence>MRLPGVSRGLRPGRKPLVSIPRSHRRAYNLAVVGGGITGLTSVWQASHDPQCTGITLYEKEPRLGGWLQSEKIPVDGGHVLFEYGPRTLRSSFPASLPLINMITELGLLDQVITTSRKSSAARNRFIYYPDHLVKIPSLDLSSITNSINSITQLFQTLQAEPLFKNALSGFLLEPTQPSRPPSEWQEDESIASFISRRFHPNIAENLLSAVMHGIYAGDIDQLSAQTILGSLRNLDDVGIFRGMFDRAVQQKTSALMDDFIGSSLISRTQKSEEFLPERADVVRASTFTLKGGTQQLVEGLETALKKSDKVKIMTGTDIKSMIQRQGSDSISIQTAKSGTERFNRVIAALPTPALSKILESRTNHPNQKAPPYDTINKLQAHNYATTIMVINLYYPNPNLLPVEGFGYLIPRSIPADQNPECGLGVIFASATSTGQNALHPDRDESQDTAPGTKLTIMMGGHYWDGWKDSDYPDHDSAVKMARAMLQRHLGITDAPTLARSRLQKDAVPQYTVGHLDRMYSLSKTVRNDFNRRLVLAGNWYAGIGVGDCVRSGILAAGLGTGRMTLPAKTEDGQPGGPWTEYNYRDWDFEGGIPTAPVRLFDYDLKSTRVR</sequence>
<comment type="function">
    <text evidence="1 11">Catalyzes the 6-electron oxidation of protoporphyrinogen-IX to form protoporphyrin-IX.</text>
</comment>
<accession>A0A9W9NC66</accession>
<evidence type="ECO:0000256" key="11">
    <source>
        <dbReference type="RuleBase" id="RU367069"/>
    </source>
</evidence>
<evidence type="ECO:0000256" key="2">
    <source>
        <dbReference type="ARBA" id="ARBA00005073"/>
    </source>
</evidence>
<comment type="caution">
    <text evidence="13">The sequence shown here is derived from an EMBL/GenBank/DDBJ whole genome shotgun (WGS) entry which is preliminary data.</text>
</comment>
<dbReference type="Pfam" id="PF01593">
    <property type="entry name" value="Amino_oxidase"/>
    <property type="match status" value="1"/>
</dbReference>
<name>A0A9W9NC66_9EURO</name>